<proteinExistence type="inferred from homology"/>
<evidence type="ECO:0000313" key="3">
    <source>
        <dbReference type="EMBL" id="GAA0184341.1"/>
    </source>
</evidence>
<evidence type="ECO:0000256" key="2">
    <source>
        <dbReference type="SAM" id="MobiDB-lite"/>
    </source>
</evidence>
<evidence type="ECO:0000256" key="1">
    <source>
        <dbReference type="PIRNR" id="PIRNR028043"/>
    </source>
</evidence>
<dbReference type="GO" id="GO:0007165">
    <property type="term" value="P:signal transduction"/>
    <property type="evidence" value="ECO:0007669"/>
    <property type="project" value="InterPro"/>
</dbReference>
<dbReference type="Gene3D" id="1.25.10.10">
    <property type="entry name" value="Leucine-rich Repeat Variant"/>
    <property type="match status" value="1"/>
</dbReference>
<name>A0AAV3RRI7_LITER</name>
<dbReference type="GO" id="GO:0000159">
    <property type="term" value="C:protein phosphatase type 2A complex"/>
    <property type="evidence" value="ECO:0007669"/>
    <property type="project" value="UniProtKB-UniRule"/>
</dbReference>
<protein>
    <recommendedName>
        <fullName evidence="1">Serine/threonine protein phosphatase 2A regulatory subunit</fullName>
    </recommendedName>
</protein>
<comment type="caution">
    <text evidence="3">The sequence shown here is derived from an EMBL/GenBank/DDBJ whole genome shotgun (WGS) entry which is preliminary data.</text>
</comment>
<dbReference type="Proteomes" id="UP001454036">
    <property type="component" value="Unassembled WGS sequence"/>
</dbReference>
<organism evidence="3 4">
    <name type="scientific">Lithospermum erythrorhizon</name>
    <name type="common">Purple gromwell</name>
    <name type="synonym">Lithospermum officinale var. erythrorhizon</name>
    <dbReference type="NCBI Taxonomy" id="34254"/>
    <lineage>
        <taxon>Eukaryota</taxon>
        <taxon>Viridiplantae</taxon>
        <taxon>Streptophyta</taxon>
        <taxon>Embryophyta</taxon>
        <taxon>Tracheophyta</taxon>
        <taxon>Spermatophyta</taxon>
        <taxon>Magnoliopsida</taxon>
        <taxon>eudicotyledons</taxon>
        <taxon>Gunneridae</taxon>
        <taxon>Pentapetalae</taxon>
        <taxon>asterids</taxon>
        <taxon>lamiids</taxon>
        <taxon>Boraginales</taxon>
        <taxon>Boraginaceae</taxon>
        <taxon>Boraginoideae</taxon>
        <taxon>Lithospermeae</taxon>
        <taxon>Lithospermum</taxon>
    </lineage>
</organism>
<evidence type="ECO:0000313" key="4">
    <source>
        <dbReference type="Proteomes" id="UP001454036"/>
    </source>
</evidence>
<keyword evidence="4" id="KW-1185">Reference proteome</keyword>
<accession>A0AAV3RRI7</accession>
<dbReference type="FunFam" id="1.25.10.10:FF:000331">
    <property type="entry name" value="Phosphoprotein phosphatase, putative"/>
    <property type="match status" value="1"/>
</dbReference>
<dbReference type="PANTHER" id="PTHR10257">
    <property type="entry name" value="SERINE/THREONINE PROTEIN PHOSPHATASE 2A PP2A REGULATORY SUBUNIT B"/>
    <property type="match status" value="1"/>
</dbReference>
<dbReference type="AlphaFoldDB" id="A0AAV3RRI7"/>
<dbReference type="InterPro" id="IPR016024">
    <property type="entry name" value="ARM-type_fold"/>
</dbReference>
<reference evidence="3 4" key="1">
    <citation type="submission" date="2024-01" db="EMBL/GenBank/DDBJ databases">
        <title>The complete chloroplast genome sequence of Lithospermum erythrorhizon: insights into the phylogenetic relationship among Boraginaceae species and the maternal lineages of purple gromwells.</title>
        <authorList>
            <person name="Okada T."/>
            <person name="Watanabe K."/>
        </authorList>
    </citation>
    <scope>NUCLEOTIDE SEQUENCE [LARGE SCALE GENOMIC DNA]</scope>
</reference>
<comment type="similarity">
    <text evidence="1">Belongs to the phosphatase 2A regulatory subunit.</text>
</comment>
<dbReference type="InterPro" id="IPR002554">
    <property type="entry name" value="PP2A_B56"/>
</dbReference>
<gene>
    <name evidence="3" type="ORF">LIER_31629</name>
</gene>
<dbReference type="SUPFAM" id="SSF48371">
    <property type="entry name" value="ARM repeat"/>
    <property type="match status" value="1"/>
</dbReference>
<dbReference type="PIRSF" id="PIRSF028043">
    <property type="entry name" value="PP2A_B56"/>
    <property type="match status" value="1"/>
</dbReference>
<dbReference type="GO" id="GO:0019888">
    <property type="term" value="F:protein phosphatase regulator activity"/>
    <property type="evidence" value="ECO:0007669"/>
    <property type="project" value="UniProtKB-UniRule"/>
</dbReference>
<dbReference type="EMBL" id="BAABME010011824">
    <property type="protein sequence ID" value="GAA0184341.1"/>
    <property type="molecule type" value="Genomic_DNA"/>
</dbReference>
<feature type="region of interest" description="Disordered" evidence="2">
    <location>
        <begin position="1"/>
        <end position="28"/>
    </location>
</feature>
<dbReference type="PANTHER" id="PTHR10257:SF3">
    <property type="entry name" value="SERINE_THREONINE-PROTEIN PHOSPHATASE 2A 56 KDA REGULATORY SUBUNIT GAMMA ISOFORM"/>
    <property type="match status" value="1"/>
</dbReference>
<dbReference type="InterPro" id="IPR011989">
    <property type="entry name" value="ARM-like"/>
</dbReference>
<dbReference type="Pfam" id="PF01603">
    <property type="entry name" value="B56"/>
    <property type="match status" value="1"/>
</dbReference>
<sequence>MWKQNKLHSNYSSPSKKGGGGDVSTSEVVAPLPPETMEAIRLFRDVEVSERESLFLRKVQHCCVQFDFLDEWTNIREKAMKREMLFDLIDFVDSGSDILSVINQEEMIKMVSLNIFRSLPPGLHENSVTGGDDLEEHKVKGYREPLYPHLEPVYQLLFQYLLSSSTDVKVAKRFIDHAFVLRLLDLFDSEDLRERAYLRDILHRIYGKFIGHRSFIRKGISNIFYRFIYETETHNGIVELLDIIGSMINGFALPLKDEHKLFLTRALIPLHKPKSVGMYHPSLSYCVVQFVEKDCKLADTVIRGLLKYWPVTNCQKELLFLEELEEVLGATQTLEFQRCMVPLFKQISCCSNSLHHQIAEQALCLWKNEQIWSLTIQNRNVILPIIFEALERNMQPHWNSEVHKLTVQVRKKFIQKDGELFEECQRQYAEKQDKAREEAERRESTWQKLVVLAAQQAA</sequence>
<comment type="function">
    <text evidence="1">The B regulatory subunit might modulate substrate selectivity and catalytic activity, and also might direct the localization of the catalytic enzyme to a particular subcellular compartment.</text>
</comment>